<feature type="chain" id="PRO_5019312823" description="PKD domain-containing protein" evidence="1">
    <location>
        <begin position="28"/>
        <end position="338"/>
    </location>
</feature>
<sequence>MERHDARRLIGMFAFLLVFCGTFSAHAQEACGLQTATFDIIFKYGFETPAAGLGPPLSTVSPPTLGVTPTITITTPAAGALPGNAVQVTGTFTGPADTGVSVNGVAAQIVGSQFSTPQFVLLDGSNTLTATATTIDGLTASTSIAVTASAAGAVVALVTDAQTGYTPTLAGFSASTPSSMTVTNLALAYGDGATYTGLGPIPKHSYTTAGIYQAVLTVTDNASHTYTVARTITAVSVVAQRQTLCAVYAHLRSRMAASDVPGALQAFHKKHQQKYRTLFNALGVNLPTAATRLGTIGNGTLGLTNAELFLVQEQSGQVNAYPLHLAIDGSGVWRIDAM</sequence>
<evidence type="ECO:0000313" key="4">
    <source>
        <dbReference type="Proteomes" id="UP000291562"/>
    </source>
</evidence>
<dbReference type="OrthoDB" id="9790784at2"/>
<feature type="signal peptide" evidence="1">
    <location>
        <begin position="1"/>
        <end position="27"/>
    </location>
</feature>
<feature type="domain" description="PKD" evidence="2">
    <location>
        <begin position="189"/>
        <end position="241"/>
    </location>
</feature>
<dbReference type="KEGG" id="xbc:ELE36_02540"/>
<dbReference type="Gene3D" id="2.60.40.10">
    <property type="entry name" value="Immunoglobulins"/>
    <property type="match status" value="2"/>
</dbReference>
<evidence type="ECO:0000256" key="1">
    <source>
        <dbReference type="SAM" id="SignalP"/>
    </source>
</evidence>
<dbReference type="PROSITE" id="PS50093">
    <property type="entry name" value="PKD"/>
    <property type="match status" value="1"/>
</dbReference>
<dbReference type="Proteomes" id="UP000291562">
    <property type="component" value="Chromosome"/>
</dbReference>
<dbReference type="EMBL" id="CP035704">
    <property type="protein sequence ID" value="QBB69341.1"/>
    <property type="molecule type" value="Genomic_DNA"/>
</dbReference>
<dbReference type="SUPFAM" id="SSF49299">
    <property type="entry name" value="PKD domain"/>
    <property type="match status" value="1"/>
</dbReference>
<reference evidence="3 4" key="1">
    <citation type="submission" date="2019-01" db="EMBL/GenBank/DDBJ databases">
        <title>Pseudolysobacter antarctica gen. nov., sp. nov., isolated from Fildes Peninsula, Antarctica.</title>
        <authorList>
            <person name="Wei Z."/>
            <person name="Peng F."/>
        </authorList>
    </citation>
    <scope>NUCLEOTIDE SEQUENCE [LARGE SCALE GENOMIC DNA]</scope>
    <source>
        <strain evidence="3 4">AQ6-296</strain>
    </source>
</reference>
<dbReference type="InterPro" id="IPR035986">
    <property type="entry name" value="PKD_dom_sf"/>
</dbReference>
<protein>
    <recommendedName>
        <fullName evidence="2">PKD domain-containing protein</fullName>
    </recommendedName>
</protein>
<keyword evidence="4" id="KW-1185">Reference proteome</keyword>
<dbReference type="InterPro" id="IPR013783">
    <property type="entry name" value="Ig-like_fold"/>
</dbReference>
<organism evidence="3 4">
    <name type="scientific">Pseudolysobacter antarcticus</name>
    <dbReference type="NCBI Taxonomy" id="2511995"/>
    <lineage>
        <taxon>Bacteria</taxon>
        <taxon>Pseudomonadati</taxon>
        <taxon>Pseudomonadota</taxon>
        <taxon>Gammaproteobacteria</taxon>
        <taxon>Lysobacterales</taxon>
        <taxon>Rhodanobacteraceae</taxon>
        <taxon>Pseudolysobacter</taxon>
    </lineage>
</organism>
<keyword evidence="1" id="KW-0732">Signal</keyword>
<dbReference type="RefSeq" id="WP_129831597.1">
    <property type="nucleotide sequence ID" value="NZ_CP035704.1"/>
</dbReference>
<dbReference type="AlphaFoldDB" id="A0A411HFU3"/>
<accession>A0A411HFU3</accession>
<evidence type="ECO:0000259" key="2">
    <source>
        <dbReference type="PROSITE" id="PS50093"/>
    </source>
</evidence>
<gene>
    <name evidence="3" type="ORF">ELE36_02540</name>
</gene>
<dbReference type="InterPro" id="IPR000601">
    <property type="entry name" value="PKD_dom"/>
</dbReference>
<name>A0A411HFU3_9GAMM</name>
<proteinExistence type="predicted"/>
<dbReference type="Pfam" id="PF18911">
    <property type="entry name" value="PKD_4"/>
    <property type="match status" value="1"/>
</dbReference>
<dbReference type="CDD" id="cd00146">
    <property type="entry name" value="PKD"/>
    <property type="match status" value="1"/>
</dbReference>
<evidence type="ECO:0000313" key="3">
    <source>
        <dbReference type="EMBL" id="QBB69341.1"/>
    </source>
</evidence>